<reference evidence="3 4" key="1">
    <citation type="journal article" date="2012" name="BMC Genomics">
        <title>Comparative genomics of bacteria in the genus Providencia isolated from wild Drosophila melanogaster.</title>
        <authorList>
            <person name="Galac M.R."/>
            <person name="Lazzaro B.P."/>
        </authorList>
    </citation>
    <scope>NUCLEOTIDE SEQUENCE [LARGE SCALE GENOMIC DNA]</scope>
    <source>
        <strain evidence="3 4">DSM 19968</strain>
    </source>
</reference>
<dbReference type="AlphaFoldDB" id="K8X221"/>
<keyword evidence="4" id="KW-1185">Reference proteome</keyword>
<dbReference type="EMBL" id="AKKL01000014">
    <property type="protein sequence ID" value="EKT63722.1"/>
    <property type="molecule type" value="Genomic_DNA"/>
</dbReference>
<comment type="caution">
    <text evidence="3">The sequence shown here is derived from an EMBL/GenBank/DDBJ whole genome shotgun (WGS) entry which is preliminary data.</text>
</comment>
<dbReference type="PATRIC" id="fig|1141662.3.peg.1035"/>
<name>K8X221_9GAMM</name>
<evidence type="ECO:0000313" key="4">
    <source>
        <dbReference type="Proteomes" id="UP000009336"/>
    </source>
</evidence>
<protein>
    <submittedName>
        <fullName evidence="3">Uncharacterized protein</fullName>
    </submittedName>
</protein>
<gene>
    <name evidence="3" type="ORF">OOA_05092</name>
</gene>
<feature type="region of interest" description="Disordered" evidence="2">
    <location>
        <begin position="344"/>
        <end position="363"/>
    </location>
</feature>
<organism evidence="3 4">
    <name type="scientific">Providencia burhodogranariea DSM 19968</name>
    <dbReference type="NCBI Taxonomy" id="1141662"/>
    <lineage>
        <taxon>Bacteria</taxon>
        <taxon>Pseudomonadati</taxon>
        <taxon>Pseudomonadota</taxon>
        <taxon>Gammaproteobacteria</taxon>
        <taxon>Enterobacterales</taxon>
        <taxon>Morganellaceae</taxon>
        <taxon>Providencia</taxon>
    </lineage>
</organism>
<dbReference type="Proteomes" id="UP000009336">
    <property type="component" value="Unassembled WGS sequence"/>
</dbReference>
<evidence type="ECO:0000256" key="2">
    <source>
        <dbReference type="SAM" id="MobiDB-lite"/>
    </source>
</evidence>
<dbReference type="RefSeq" id="WP_008911053.1">
    <property type="nucleotide sequence ID" value="NZ_KB233222.1"/>
</dbReference>
<keyword evidence="1" id="KW-0175">Coiled coil</keyword>
<evidence type="ECO:0000313" key="3">
    <source>
        <dbReference type="EMBL" id="EKT63722.1"/>
    </source>
</evidence>
<dbReference type="HOGENOM" id="CLU_762585_0_0_6"/>
<sequence>MPSINFSDKFVVSIHNSIGGNISTATAKGLLDKIKNIANGGREIPKGIITALTKKAESTRNKGLAETIKFTLADIHSSKAISILNKGIAIVENDISNYKNKNKNTTEIDNNAGLMIRKYTTKVLSDNKVDKENTRFRLFVSAHARENNVDLQLPKKINENINTIKPNIKELSRLSDLLIFVKKSFILRLINDSDTDKFKFASTEKKKEFIENSGIFFEKSFSKDLVEFLLTQPEIDTIFKDKGIKPFDKEEVDRLLPSDIFSKRGKAVSNETLIASVLNEIEKEENKLSELNNTLNEAKSMVYNNEISAAINFIKLPNIDKNGKQSKEVKQLINVLSNILDNHKKQHQESNDAPKQIKKLTLN</sequence>
<feature type="coiled-coil region" evidence="1">
    <location>
        <begin position="274"/>
        <end position="301"/>
    </location>
</feature>
<proteinExistence type="predicted"/>
<accession>K8X221</accession>
<evidence type="ECO:0000256" key="1">
    <source>
        <dbReference type="SAM" id="Coils"/>
    </source>
</evidence>